<evidence type="ECO:0000259" key="5">
    <source>
        <dbReference type="Pfam" id="PF04935"/>
    </source>
</evidence>
<dbReference type="Proteomes" id="UP001085076">
    <property type="component" value="Miscellaneous, Linkage group lg01"/>
</dbReference>
<dbReference type="OrthoDB" id="444809at2759"/>
<keyword evidence="8" id="KW-1185">Reference proteome</keyword>
<dbReference type="AlphaFoldDB" id="A0A9D5HQA5"/>
<gene>
    <name evidence="7" type="ORF">J5N97_003122</name>
</gene>
<dbReference type="EMBL" id="JAGGNH010000001">
    <property type="protein sequence ID" value="KAJ0984766.1"/>
    <property type="molecule type" value="Genomic_DNA"/>
</dbReference>
<keyword evidence="3" id="KW-0539">Nucleus</keyword>
<comment type="caution">
    <text evidence="7">The sequence shown here is derived from an EMBL/GenBank/DDBJ whole genome shotgun (WGS) entry which is preliminary data.</text>
</comment>
<dbReference type="GO" id="GO:0042274">
    <property type="term" value="P:ribosomal small subunit biogenesis"/>
    <property type="evidence" value="ECO:0007669"/>
    <property type="project" value="TreeGrafter"/>
</dbReference>
<evidence type="ECO:0000256" key="2">
    <source>
        <dbReference type="ARBA" id="ARBA00005904"/>
    </source>
</evidence>
<dbReference type="GO" id="GO:0042273">
    <property type="term" value="P:ribosomal large subunit biogenesis"/>
    <property type="evidence" value="ECO:0007669"/>
    <property type="project" value="TreeGrafter"/>
</dbReference>
<organism evidence="7 8">
    <name type="scientific">Dioscorea zingiberensis</name>
    <dbReference type="NCBI Taxonomy" id="325984"/>
    <lineage>
        <taxon>Eukaryota</taxon>
        <taxon>Viridiplantae</taxon>
        <taxon>Streptophyta</taxon>
        <taxon>Embryophyta</taxon>
        <taxon>Tracheophyta</taxon>
        <taxon>Spermatophyta</taxon>
        <taxon>Magnoliopsida</taxon>
        <taxon>Liliopsida</taxon>
        <taxon>Dioscoreales</taxon>
        <taxon>Dioscoreaceae</taxon>
        <taxon>Dioscorea</taxon>
    </lineage>
</organism>
<dbReference type="InterPro" id="IPR007019">
    <property type="entry name" value="SURF6"/>
</dbReference>
<dbReference type="GO" id="GO:0005730">
    <property type="term" value="C:nucleolus"/>
    <property type="evidence" value="ECO:0007669"/>
    <property type="project" value="TreeGrafter"/>
</dbReference>
<dbReference type="Pfam" id="PF15459">
    <property type="entry name" value="RRP14"/>
    <property type="match status" value="1"/>
</dbReference>
<feature type="compositionally biased region" description="Basic and acidic residues" evidence="4">
    <location>
        <begin position="272"/>
        <end position="290"/>
    </location>
</feature>
<sequence length="356" mass="40463">MAPELDLKSMIHDHCIFFDRLVELIPARFYLPAPDDKPWFQGLSKAAKASAKRESRENLKKARRARHDPSNPSTTLDQLHKSIQPAESEAPTMEAVLPSDRAGTLEELRHRYHLKMEELRSTRNTKNPVKPRDEKEKRKKNKGKKDDQAGDRLEGKRKREERVVDDGDAKKVSKKVKVDGGGEALKDLSFSVVKMGDDEGKGKKKKISKTKALQRAEQLEEAKKDPEKGEMVAKKHSWKAAVSRAAGVKVHDDPKLLKESMKKEKRRRQKHAEKWKERVQSRDKVRDEKQKTRHRHCRENQIGVVLRGSKKMLQVPDILGLLLGADRGFNCVAAGGLKDLGNLIFNHGPTQIVLTS</sequence>
<evidence type="ECO:0000256" key="4">
    <source>
        <dbReference type="SAM" id="MobiDB-lite"/>
    </source>
</evidence>
<feature type="region of interest" description="Disordered" evidence="4">
    <location>
        <begin position="114"/>
        <end position="174"/>
    </location>
</feature>
<accession>A0A9D5HQA5</accession>
<reference evidence="7" key="1">
    <citation type="submission" date="2021-03" db="EMBL/GenBank/DDBJ databases">
        <authorList>
            <person name="Li Z."/>
            <person name="Yang C."/>
        </authorList>
    </citation>
    <scope>NUCLEOTIDE SEQUENCE</scope>
    <source>
        <strain evidence="7">Dzin_1.0</strain>
        <tissue evidence="7">Leaf</tissue>
    </source>
</reference>
<comment type="subcellular location">
    <subcellularLocation>
        <location evidence="1">Nucleus</location>
    </subcellularLocation>
</comment>
<evidence type="ECO:0000256" key="1">
    <source>
        <dbReference type="ARBA" id="ARBA00004123"/>
    </source>
</evidence>
<reference evidence="7" key="2">
    <citation type="journal article" date="2022" name="Hortic Res">
        <title>The genome of Dioscorea zingiberensis sheds light on the biosynthesis, origin and evolution of the medicinally important diosgenin saponins.</title>
        <authorList>
            <person name="Li Y."/>
            <person name="Tan C."/>
            <person name="Li Z."/>
            <person name="Guo J."/>
            <person name="Li S."/>
            <person name="Chen X."/>
            <person name="Wang C."/>
            <person name="Dai X."/>
            <person name="Yang H."/>
            <person name="Song W."/>
            <person name="Hou L."/>
            <person name="Xu J."/>
            <person name="Tong Z."/>
            <person name="Xu A."/>
            <person name="Yuan X."/>
            <person name="Wang W."/>
            <person name="Yang Q."/>
            <person name="Chen L."/>
            <person name="Sun Z."/>
            <person name="Wang K."/>
            <person name="Pan B."/>
            <person name="Chen J."/>
            <person name="Bao Y."/>
            <person name="Liu F."/>
            <person name="Qi X."/>
            <person name="Gang D.R."/>
            <person name="Wen J."/>
            <person name="Li J."/>
        </authorList>
    </citation>
    <scope>NUCLEOTIDE SEQUENCE</scope>
    <source>
        <strain evidence="7">Dzin_1.0</strain>
    </source>
</reference>
<evidence type="ECO:0008006" key="9">
    <source>
        <dbReference type="Google" id="ProtNLM"/>
    </source>
</evidence>
<dbReference type="GO" id="GO:0003677">
    <property type="term" value="F:DNA binding"/>
    <property type="evidence" value="ECO:0007669"/>
    <property type="project" value="TreeGrafter"/>
</dbReference>
<dbReference type="PANTHER" id="PTHR14369:SF0">
    <property type="entry name" value="SURFEIT LOCUS PROTEIN 6"/>
    <property type="match status" value="1"/>
</dbReference>
<feature type="region of interest" description="Disordered" evidence="4">
    <location>
        <begin position="255"/>
        <end position="295"/>
    </location>
</feature>
<dbReference type="Pfam" id="PF04935">
    <property type="entry name" value="SURF6"/>
    <property type="match status" value="1"/>
</dbReference>
<evidence type="ECO:0000259" key="6">
    <source>
        <dbReference type="Pfam" id="PF15459"/>
    </source>
</evidence>
<feature type="compositionally biased region" description="Basic and acidic residues" evidence="4">
    <location>
        <begin position="51"/>
        <end position="60"/>
    </location>
</feature>
<evidence type="ECO:0000313" key="7">
    <source>
        <dbReference type="EMBL" id="KAJ0984766.1"/>
    </source>
</evidence>
<dbReference type="GO" id="GO:0003723">
    <property type="term" value="F:RNA binding"/>
    <property type="evidence" value="ECO:0007669"/>
    <property type="project" value="TreeGrafter"/>
</dbReference>
<dbReference type="PANTHER" id="PTHR14369">
    <property type="entry name" value="SURFEIT LOCUS PROTEIN 6"/>
    <property type="match status" value="1"/>
</dbReference>
<dbReference type="InterPro" id="IPR029188">
    <property type="entry name" value="Rrp14_N"/>
</dbReference>
<evidence type="ECO:0000256" key="3">
    <source>
        <dbReference type="ARBA" id="ARBA00023242"/>
    </source>
</evidence>
<feature type="compositionally biased region" description="Basic and acidic residues" evidence="4">
    <location>
        <begin position="144"/>
        <end position="174"/>
    </location>
</feature>
<feature type="domain" description="Ribosomal RNA-processing protein 14 N-terminal" evidence="6">
    <location>
        <begin position="11"/>
        <end position="69"/>
    </location>
</feature>
<feature type="domain" description="Ribosomal RNA-processing protein 14/surfeit locus protein 6 C-terminal" evidence="5">
    <location>
        <begin position="130"/>
        <end position="296"/>
    </location>
</feature>
<feature type="region of interest" description="Disordered" evidence="4">
    <location>
        <begin position="47"/>
        <end position="79"/>
    </location>
</feature>
<dbReference type="InterPro" id="IPR029190">
    <property type="entry name" value="Rrp14/SURF6_C"/>
</dbReference>
<comment type="similarity">
    <text evidence="2">Belongs to the SURF6 family.</text>
</comment>
<evidence type="ECO:0000313" key="8">
    <source>
        <dbReference type="Proteomes" id="UP001085076"/>
    </source>
</evidence>
<proteinExistence type="inferred from homology"/>
<protein>
    <recommendedName>
        <fullName evidence="9">Surfeit locus protein 6</fullName>
    </recommendedName>
</protein>
<name>A0A9D5HQA5_9LILI</name>